<proteinExistence type="predicted"/>
<evidence type="ECO:0000313" key="1">
    <source>
        <dbReference type="EMBL" id="KAI4366329.1"/>
    </source>
</evidence>
<keyword evidence="2" id="KW-1185">Reference proteome</keyword>
<dbReference type="Proteomes" id="UP001057402">
    <property type="component" value="Chromosome 6"/>
</dbReference>
<comment type="caution">
    <text evidence="1">The sequence shown here is derived from an EMBL/GenBank/DDBJ whole genome shotgun (WGS) entry which is preliminary data.</text>
</comment>
<dbReference type="EMBL" id="CM042885">
    <property type="protein sequence ID" value="KAI4366329.1"/>
    <property type="molecule type" value="Genomic_DNA"/>
</dbReference>
<organism evidence="1 2">
    <name type="scientific">Melastoma candidum</name>
    <dbReference type="NCBI Taxonomy" id="119954"/>
    <lineage>
        <taxon>Eukaryota</taxon>
        <taxon>Viridiplantae</taxon>
        <taxon>Streptophyta</taxon>
        <taxon>Embryophyta</taxon>
        <taxon>Tracheophyta</taxon>
        <taxon>Spermatophyta</taxon>
        <taxon>Magnoliopsida</taxon>
        <taxon>eudicotyledons</taxon>
        <taxon>Gunneridae</taxon>
        <taxon>Pentapetalae</taxon>
        <taxon>rosids</taxon>
        <taxon>malvids</taxon>
        <taxon>Myrtales</taxon>
        <taxon>Melastomataceae</taxon>
        <taxon>Melastomatoideae</taxon>
        <taxon>Melastomateae</taxon>
        <taxon>Melastoma</taxon>
    </lineage>
</organism>
<evidence type="ECO:0000313" key="2">
    <source>
        <dbReference type="Proteomes" id="UP001057402"/>
    </source>
</evidence>
<protein>
    <submittedName>
        <fullName evidence="1">Uncharacterized protein</fullName>
    </submittedName>
</protein>
<gene>
    <name evidence="1" type="ORF">MLD38_022216</name>
</gene>
<name>A0ACB9QIF4_9MYRT</name>
<reference evidence="2" key="1">
    <citation type="journal article" date="2023" name="Front. Plant Sci.">
        <title>Chromosomal-level genome assembly of Melastoma candidum provides insights into trichome evolution.</title>
        <authorList>
            <person name="Zhong Y."/>
            <person name="Wu W."/>
            <person name="Sun C."/>
            <person name="Zou P."/>
            <person name="Liu Y."/>
            <person name="Dai S."/>
            <person name="Zhou R."/>
        </authorList>
    </citation>
    <scope>NUCLEOTIDE SEQUENCE [LARGE SCALE GENOMIC DNA]</scope>
</reference>
<accession>A0ACB9QIF4</accession>
<sequence length="506" mass="57515">MLFLLALAVPFFILLFSVLHQHGVHRAGPPGPWPLPLIGNLHLLNHSSLHRCLWQLSLLHGPLMSLQLGLRPALVISSAKVAEKALKHCDLEFSNRPSMFGPSKISYGCSDIGFAPYGDHWRKVRRITMPHLFTAKKVRSFRAVREQEVARTIQGIIATSVRRGGMVNIGETVLPLALSIICRIAFGRDYAEEVNGRELLREVQAALGGLFLRDYFGWLGGLVDRLREATWNLERVFEEMDAFYEKMIEEHRQNQRHRHQRRVRKLPEEEEEEDTIDVLLGDGNLTVEQVKAVLMDLIIGGTDTNSATLEWAMTALMKNPRVMVAAQQEMRALLQNKGRDWHNGMVNEDDLDSLPYLKAVVKEALRLYPPAPLLIPRETVQVRGKTVIDGYEIRPKTMVYVNAWAIGRDPDVWGEDAEEFLPERFLTKGLDRNEFGFLAFGAGRRKCPGMDMGIGIVELALANMLYRFDWELPEGVREEDIDVNVQPGITMHRKTELFLVARECTL</sequence>